<name>A0A1M6KYR2_9BURK</name>
<keyword evidence="6" id="KW-1185">Reference proteome</keyword>
<dbReference type="PROSITE" id="PS50846">
    <property type="entry name" value="HMA_2"/>
    <property type="match status" value="1"/>
</dbReference>
<dbReference type="STRING" id="169427.SAMN05192548_1004163"/>
<dbReference type="InterPro" id="IPR036163">
    <property type="entry name" value="HMA_dom_sf"/>
</dbReference>
<dbReference type="AlphaFoldDB" id="A0A1M6KYR2"/>
<dbReference type="PROSITE" id="PS01047">
    <property type="entry name" value="HMA_1"/>
    <property type="match status" value="1"/>
</dbReference>
<protein>
    <submittedName>
        <fullName evidence="4">Copper chaperone</fullName>
    </submittedName>
</protein>
<gene>
    <name evidence="3" type="ORF">J2804_001847</name>
    <name evidence="4" type="ORF">SAMN05192548_1004163</name>
</gene>
<dbReference type="KEGG" id="pts:CUJ90_06605"/>
<dbReference type="RefSeq" id="WP_073427706.1">
    <property type="nucleotide sequence ID" value="NZ_CADFGY010000001.1"/>
</dbReference>
<evidence type="ECO:0000313" key="3">
    <source>
        <dbReference type="EMBL" id="MDR6408454.1"/>
    </source>
</evidence>
<dbReference type="EMBL" id="FRAB01000004">
    <property type="protein sequence ID" value="SHJ63976.1"/>
    <property type="molecule type" value="Genomic_DNA"/>
</dbReference>
<dbReference type="CDD" id="cd00371">
    <property type="entry name" value="HMA"/>
    <property type="match status" value="1"/>
</dbReference>
<evidence type="ECO:0000313" key="5">
    <source>
        <dbReference type="Proteomes" id="UP000184395"/>
    </source>
</evidence>
<dbReference type="Gene3D" id="3.30.70.100">
    <property type="match status" value="1"/>
</dbReference>
<dbReference type="GO" id="GO:0046872">
    <property type="term" value="F:metal ion binding"/>
    <property type="evidence" value="ECO:0007669"/>
    <property type="project" value="UniProtKB-KW"/>
</dbReference>
<keyword evidence="1" id="KW-0479">Metal-binding</keyword>
<dbReference type="SUPFAM" id="SSF55008">
    <property type="entry name" value="HMA, heavy metal-associated domain"/>
    <property type="match status" value="1"/>
</dbReference>
<organism evidence="4 5">
    <name type="scientific">Paraburkholderia terricola</name>
    <dbReference type="NCBI Taxonomy" id="169427"/>
    <lineage>
        <taxon>Bacteria</taxon>
        <taxon>Pseudomonadati</taxon>
        <taxon>Pseudomonadota</taxon>
        <taxon>Betaproteobacteria</taxon>
        <taxon>Burkholderiales</taxon>
        <taxon>Burkholderiaceae</taxon>
        <taxon>Paraburkholderia</taxon>
    </lineage>
</organism>
<dbReference type="InterPro" id="IPR006121">
    <property type="entry name" value="HMA_dom"/>
</dbReference>
<dbReference type="OrthoDB" id="9813965at2"/>
<evidence type="ECO:0000313" key="4">
    <source>
        <dbReference type="EMBL" id="SHJ63976.1"/>
    </source>
</evidence>
<evidence type="ECO:0000313" key="6">
    <source>
        <dbReference type="Proteomes" id="UP001264340"/>
    </source>
</evidence>
<dbReference type="Proteomes" id="UP001264340">
    <property type="component" value="Unassembled WGS sequence"/>
</dbReference>
<feature type="domain" description="HMA" evidence="2">
    <location>
        <begin position="1"/>
        <end position="62"/>
    </location>
</feature>
<proteinExistence type="predicted"/>
<dbReference type="Proteomes" id="UP000184395">
    <property type="component" value="Unassembled WGS sequence"/>
</dbReference>
<evidence type="ECO:0000259" key="2">
    <source>
        <dbReference type="PROSITE" id="PS50846"/>
    </source>
</evidence>
<sequence length="65" mass="6805">MEFQVKDMSCGGCANSITRAVTHADPAAKLEIDVAAKVVKIDSALPPERLLAVIEEAGFHPTLGA</sequence>
<dbReference type="Pfam" id="PF00403">
    <property type="entry name" value="HMA"/>
    <property type="match status" value="1"/>
</dbReference>
<reference evidence="4 5" key="1">
    <citation type="submission" date="2016-11" db="EMBL/GenBank/DDBJ databases">
        <authorList>
            <person name="Jaros S."/>
            <person name="Januszkiewicz K."/>
            <person name="Wedrychowicz H."/>
        </authorList>
    </citation>
    <scope>NUCLEOTIDE SEQUENCE [LARGE SCALE GENOMIC DNA]</scope>
    <source>
        <strain evidence="4 5">LMG 20594</strain>
    </source>
</reference>
<reference evidence="3 6" key="2">
    <citation type="submission" date="2023-07" db="EMBL/GenBank/DDBJ databases">
        <title>Sorghum-associated microbial communities from plants grown in Nebraska, USA.</title>
        <authorList>
            <person name="Schachtman D."/>
        </authorList>
    </citation>
    <scope>NUCLEOTIDE SEQUENCE [LARGE SCALE GENOMIC DNA]</scope>
    <source>
        <strain evidence="3 6">DS1316</strain>
    </source>
</reference>
<dbReference type="GeneID" id="301977838"/>
<dbReference type="InterPro" id="IPR017969">
    <property type="entry name" value="Heavy-metal-associated_CS"/>
</dbReference>
<evidence type="ECO:0000256" key="1">
    <source>
        <dbReference type="ARBA" id="ARBA00022723"/>
    </source>
</evidence>
<accession>A0A1M6KYR2</accession>
<dbReference type="EMBL" id="JAVDRP010000003">
    <property type="protein sequence ID" value="MDR6408454.1"/>
    <property type="molecule type" value="Genomic_DNA"/>
</dbReference>